<evidence type="ECO:0000256" key="3">
    <source>
        <dbReference type="ARBA" id="ARBA00022677"/>
    </source>
</evidence>
<dbReference type="GO" id="GO:0005811">
    <property type="term" value="C:lipid droplet"/>
    <property type="evidence" value="ECO:0007669"/>
    <property type="project" value="UniProtKB-SubCell"/>
</dbReference>
<sequence>MGVSVQSSRKVICGWPTDVVSIAHHTHHQLSKGATSHNAIIFVPGNPGVIAWYIDWLAQIVESLGDGYSAHGASYAGHGIDRDVVGSGADTDHSLKNSTYGSNKRDMEISWTMAGQIQHKIAFVDSVLEERNCESLFFITHSIGANFVTACLLSRPDICSMTRRIIHCLPFIRFDPPPAKKFLLSTVARFYKVSIETATTLLGMLLSIAKPEWIERMLLEKAAGIDCPEARKIALGVFTNPDMVKSHLILGLEEIRELPESPNDVALRLLGECPTSILFCGADHWAPEFHMEDLRTLQSDSTIPGNIELTYLGHLRHDFIVHPKMVGQVANYCVDAIKGDRDRPDKTAGVTIRSRL</sequence>
<organism evidence="5 6">
    <name type="scientific">Thalassiosira oceanica</name>
    <name type="common">Marine diatom</name>
    <dbReference type="NCBI Taxonomy" id="159749"/>
    <lineage>
        <taxon>Eukaryota</taxon>
        <taxon>Sar</taxon>
        <taxon>Stramenopiles</taxon>
        <taxon>Ochrophyta</taxon>
        <taxon>Bacillariophyta</taxon>
        <taxon>Coscinodiscophyceae</taxon>
        <taxon>Thalassiosirophycidae</taxon>
        <taxon>Thalassiosirales</taxon>
        <taxon>Thalassiosiraceae</taxon>
        <taxon>Thalassiosira</taxon>
    </lineage>
</organism>
<dbReference type="PANTHER" id="PTHR13390">
    <property type="entry name" value="LIPASE"/>
    <property type="match status" value="1"/>
</dbReference>
<comment type="similarity">
    <text evidence="2">Belongs to the AB hydrolase superfamily. LDAH family.</text>
</comment>
<evidence type="ECO:0000256" key="4">
    <source>
        <dbReference type="ARBA" id="ARBA00022801"/>
    </source>
</evidence>
<evidence type="ECO:0000256" key="1">
    <source>
        <dbReference type="ARBA" id="ARBA00004502"/>
    </source>
</evidence>
<reference evidence="5 6" key="1">
    <citation type="journal article" date="2012" name="Genome Biol.">
        <title>Genome and low-iron response of an oceanic diatom adapted to chronic iron limitation.</title>
        <authorList>
            <person name="Lommer M."/>
            <person name="Specht M."/>
            <person name="Roy A.S."/>
            <person name="Kraemer L."/>
            <person name="Andreson R."/>
            <person name="Gutowska M.A."/>
            <person name="Wolf J."/>
            <person name="Bergner S.V."/>
            <person name="Schilhabel M.B."/>
            <person name="Klostermeier U.C."/>
            <person name="Beiko R.G."/>
            <person name="Rosenstiel P."/>
            <person name="Hippler M."/>
            <person name="Laroche J."/>
        </authorList>
    </citation>
    <scope>NUCLEOTIDE SEQUENCE [LARGE SCALE GENOMIC DNA]</scope>
    <source>
        <strain evidence="5 6">CCMP1005</strain>
    </source>
</reference>
<comment type="subcellular location">
    <subcellularLocation>
        <location evidence="1">Lipid droplet</location>
    </subcellularLocation>
</comment>
<dbReference type="OMA" id="IRWHEAI"/>
<dbReference type="Proteomes" id="UP000266841">
    <property type="component" value="Unassembled WGS sequence"/>
</dbReference>
<dbReference type="EMBL" id="AGNL01045396">
    <property type="protein sequence ID" value="EJK48805.1"/>
    <property type="molecule type" value="Genomic_DNA"/>
</dbReference>
<dbReference type="Gene3D" id="3.40.50.1820">
    <property type="entry name" value="alpha/beta hydrolase"/>
    <property type="match status" value="1"/>
</dbReference>
<gene>
    <name evidence="5" type="ORF">THAOC_32366</name>
</gene>
<dbReference type="PANTHER" id="PTHR13390:SF0">
    <property type="entry name" value="LIPID DROPLET-ASSOCIATED HYDROLASE"/>
    <property type="match status" value="1"/>
</dbReference>
<name>K0R7D0_THAOC</name>
<keyword evidence="4" id="KW-0378">Hydrolase</keyword>
<dbReference type="AlphaFoldDB" id="K0R7D0"/>
<keyword evidence="3" id="KW-0551">Lipid droplet</keyword>
<evidence type="ECO:0000256" key="2">
    <source>
        <dbReference type="ARBA" id="ARBA00008300"/>
    </source>
</evidence>
<dbReference type="Pfam" id="PF10230">
    <property type="entry name" value="LIDHydrolase"/>
    <property type="match status" value="1"/>
</dbReference>
<keyword evidence="6" id="KW-1185">Reference proteome</keyword>
<evidence type="ECO:0008006" key="7">
    <source>
        <dbReference type="Google" id="ProtNLM"/>
    </source>
</evidence>
<dbReference type="SUPFAM" id="SSF53474">
    <property type="entry name" value="alpha/beta-Hydrolases"/>
    <property type="match status" value="1"/>
</dbReference>
<comment type="caution">
    <text evidence="5">The sequence shown here is derived from an EMBL/GenBank/DDBJ whole genome shotgun (WGS) entry which is preliminary data.</text>
</comment>
<dbReference type="GO" id="GO:0016298">
    <property type="term" value="F:lipase activity"/>
    <property type="evidence" value="ECO:0007669"/>
    <property type="project" value="InterPro"/>
</dbReference>
<dbReference type="InterPro" id="IPR029058">
    <property type="entry name" value="AB_hydrolase_fold"/>
</dbReference>
<accession>K0R7D0</accession>
<evidence type="ECO:0000313" key="6">
    <source>
        <dbReference type="Proteomes" id="UP000266841"/>
    </source>
</evidence>
<dbReference type="GO" id="GO:0019915">
    <property type="term" value="P:lipid storage"/>
    <property type="evidence" value="ECO:0007669"/>
    <property type="project" value="InterPro"/>
</dbReference>
<dbReference type="InterPro" id="IPR019363">
    <property type="entry name" value="LDAH"/>
</dbReference>
<dbReference type="OrthoDB" id="448051at2759"/>
<proteinExistence type="inferred from homology"/>
<dbReference type="eggNOG" id="KOG3975">
    <property type="taxonomic scope" value="Eukaryota"/>
</dbReference>
<protein>
    <recommendedName>
        <fullName evidence="7">AB hydrolase-1 domain-containing protein</fullName>
    </recommendedName>
</protein>
<evidence type="ECO:0000313" key="5">
    <source>
        <dbReference type="EMBL" id="EJK48805.1"/>
    </source>
</evidence>